<reference evidence="1 2" key="1">
    <citation type="journal article" date="2015" name="Virus Res.">
        <title>Heterobasidion wood decay fungi host diverse and globally distributed viruses related to Helicobasidium mompa partitivirus V70.</title>
        <authorList>
            <person name="Kashif M."/>
            <person name="Hyder R."/>
            <person name="De Vega Perez D."/>
            <person name="Hantula J."/>
            <person name="Vainio E.J."/>
        </authorList>
    </citation>
    <scope>NUCLEOTIDE SEQUENCE [LARGE SCALE GENOMIC DNA]</scope>
    <source>
        <strain evidence="1 2">HetPV13-an2</strain>
    </source>
</reference>
<accession>W8NYS9</accession>
<organism evidence="1 2">
    <name type="scientific">Heterobasidion partitivirus 13</name>
    <dbReference type="NCBI Taxonomy" id="1469906"/>
    <lineage>
        <taxon>Viruses</taxon>
        <taxon>Riboviria</taxon>
        <taxon>Orthornavirae</taxon>
        <taxon>Pisuviricota</taxon>
        <taxon>Duplopiviricetes</taxon>
        <taxon>Durnavirales</taxon>
        <taxon>Partitiviridae</taxon>
        <taxon>Alphapartitivirus</taxon>
        <taxon>Alphapartitivirus tredecimheterobasidion</taxon>
    </lineage>
</organism>
<name>W8NYS9_9VIRU</name>
<protein>
    <submittedName>
        <fullName evidence="1">Capsid protein</fullName>
    </submittedName>
</protein>
<evidence type="ECO:0000313" key="1">
    <source>
        <dbReference type="EMBL" id="AHL25156.1"/>
    </source>
</evidence>
<dbReference type="Proteomes" id="UP000243713">
    <property type="component" value="Genome"/>
</dbReference>
<sequence>MPSYTFDPVSVMSMNETEKAKFLADLLEGKHETQAPTKSAEQADPIGARPVVAQARQNVTAAKSDGPSKPTYTKVKPFTRDSDRDAANAVRLALGSSAFRTVTHFGLNTFIPDFTLLFQALAALDFAMLSTDKFCRASEFWTPAVSRIYIAVICYVQVMRSMRATSTNFGVEIQQFLDWFEEHFPLNTLPVPGPLVNFISTISSCHISTLDYKVMCPILPRLVPCAANGRWVIHNNLSLRFPPVPTLFQQLSEHYNYANPAAAAPQTAEQIGRWADYGRTQYGITAWNANAATSQTHRTTLTALSNATHAYAWAAPGNSTPYRTNTSVGRNLIDYGMAMDSLIPPEFNSAAANGPAAANPTWQTYLGFETTHEWFPEFARIMSVYSKFWKESTSLDTISPVGSTACLAVAEATAQLVQPTTRYPALTLSRNFVVRISQLPEADLLDSQLSAIHCANTGTVTAHASTPNVNVSTGPYLDLAIQERARAVDASGGLRQIIEDYYHVQNPKA</sequence>
<dbReference type="EMBL" id="KF963180">
    <property type="protein sequence ID" value="AHL25156.1"/>
    <property type="molecule type" value="Genomic_RNA"/>
</dbReference>
<proteinExistence type="predicted"/>
<evidence type="ECO:0000313" key="2">
    <source>
        <dbReference type="Proteomes" id="UP000243713"/>
    </source>
</evidence>